<dbReference type="Pfam" id="PF00288">
    <property type="entry name" value="GHMP_kinases_N"/>
    <property type="match status" value="1"/>
</dbReference>
<evidence type="ECO:0000259" key="6">
    <source>
        <dbReference type="Pfam" id="PF10509"/>
    </source>
</evidence>
<gene>
    <name evidence="7" type="ORF">EDD78_10438</name>
</gene>
<dbReference type="InterPro" id="IPR036554">
    <property type="entry name" value="GHMP_kinase_C_sf"/>
</dbReference>
<evidence type="ECO:0000313" key="8">
    <source>
        <dbReference type="Proteomes" id="UP000294682"/>
    </source>
</evidence>
<dbReference type="Gene3D" id="3.30.70.890">
    <property type="entry name" value="GHMP kinase, C-terminal domain"/>
    <property type="match status" value="1"/>
</dbReference>
<accession>A0A9X8UJG0</accession>
<dbReference type="RefSeq" id="WP_079698339.1">
    <property type="nucleotide sequence ID" value="NZ_SLUK01000004.1"/>
</dbReference>
<keyword evidence="4" id="KW-0067">ATP-binding</keyword>
<evidence type="ECO:0000256" key="3">
    <source>
        <dbReference type="ARBA" id="ARBA00022777"/>
    </source>
</evidence>
<comment type="caution">
    <text evidence="7">The sequence shown here is derived from an EMBL/GenBank/DDBJ whole genome shotgun (WGS) entry which is preliminary data.</text>
</comment>
<dbReference type="OrthoDB" id="250531at2"/>
<reference evidence="7 8" key="1">
    <citation type="submission" date="2019-03" db="EMBL/GenBank/DDBJ databases">
        <title>Genomic Encyclopedia of Type Strains, Phase IV (KMG-IV): sequencing the most valuable type-strain genomes for metagenomic binning, comparative biology and taxonomic classification.</title>
        <authorList>
            <person name="Goeker M."/>
        </authorList>
    </citation>
    <scope>NUCLEOTIDE SEQUENCE [LARGE SCALE GENOMIC DNA]</scope>
    <source>
        <strain evidence="7 8">DSM 100433</strain>
    </source>
</reference>
<dbReference type="GO" id="GO:0006012">
    <property type="term" value="P:galactose metabolic process"/>
    <property type="evidence" value="ECO:0007669"/>
    <property type="project" value="InterPro"/>
</dbReference>
<dbReference type="Gene3D" id="3.30.230.10">
    <property type="match status" value="1"/>
</dbReference>
<dbReference type="PRINTS" id="PR00473">
    <property type="entry name" value="GALCTOKINASE"/>
</dbReference>
<keyword evidence="2" id="KW-0547">Nucleotide-binding</keyword>
<dbReference type="InterPro" id="IPR019539">
    <property type="entry name" value="GalKase_N"/>
</dbReference>
<feature type="domain" description="GHMP kinase N-terminal" evidence="5">
    <location>
        <begin position="128"/>
        <end position="216"/>
    </location>
</feature>
<proteinExistence type="inferred from homology"/>
<evidence type="ECO:0000313" key="7">
    <source>
        <dbReference type="EMBL" id="TCL43704.1"/>
    </source>
</evidence>
<dbReference type="InterPro" id="IPR020568">
    <property type="entry name" value="Ribosomal_Su5_D2-typ_SF"/>
</dbReference>
<protein>
    <submittedName>
        <fullName evidence="7">Galactokinase</fullName>
    </submittedName>
</protein>
<keyword evidence="3" id="KW-0418">Kinase</keyword>
<dbReference type="InterPro" id="IPR006206">
    <property type="entry name" value="Mevalonate/galactokinase"/>
</dbReference>
<dbReference type="PANTHER" id="PTHR10457:SF7">
    <property type="entry name" value="GALACTOKINASE-RELATED"/>
    <property type="match status" value="1"/>
</dbReference>
<dbReference type="SUPFAM" id="SSF55060">
    <property type="entry name" value="GHMP Kinase, C-terminal domain"/>
    <property type="match status" value="1"/>
</dbReference>
<dbReference type="InterPro" id="IPR000705">
    <property type="entry name" value="Galactokinase"/>
</dbReference>
<dbReference type="InterPro" id="IPR006204">
    <property type="entry name" value="GHMP_kinase_N_dom"/>
</dbReference>
<evidence type="ECO:0000256" key="2">
    <source>
        <dbReference type="ARBA" id="ARBA00022741"/>
    </source>
</evidence>
<dbReference type="AlphaFoldDB" id="A0A9X8UJG0"/>
<dbReference type="SUPFAM" id="SSF54211">
    <property type="entry name" value="Ribosomal protein S5 domain 2-like"/>
    <property type="match status" value="1"/>
</dbReference>
<dbReference type="PRINTS" id="PR00959">
    <property type="entry name" value="MEVGALKINASE"/>
</dbReference>
<dbReference type="GO" id="GO:0005829">
    <property type="term" value="C:cytosol"/>
    <property type="evidence" value="ECO:0007669"/>
    <property type="project" value="TreeGrafter"/>
</dbReference>
<evidence type="ECO:0000259" key="5">
    <source>
        <dbReference type="Pfam" id="PF00288"/>
    </source>
</evidence>
<dbReference type="GO" id="GO:0004335">
    <property type="term" value="F:galactokinase activity"/>
    <property type="evidence" value="ECO:0007669"/>
    <property type="project" value="InterPro"/>
</dbReference>
<dbReference type="PIRSF" id="PIRSF000530">
    <property type="entry name" value="Galactokinase"/>
    <property type="match status" value="1"/>
</dbReference>
<dbReference type="PANTHER" id="PTHR10457">
    <property type="entry name" value="MEVALONATE KINASE/GALACTOKINASE"/>
    <property type="match status" value="1"/>
</dbReference>
<sequence length="433" mass="46688">MENLERLSGRIGGGEYDRAFSYLYGCEERTLLAQRRRYLDLIRTFGERYGRQECALFSSPGRTEVGGNHTDHQHGRVLAAGVDLDVIAAACPNDEGIIRIKSEGYPEDVIDLRELAEKDSERGRSASLVRGIAARFMQLGLKIGGFDACTTSDVLGGSGLSSSAAFEVLVGTILSGLYNGGALDPVLIAQISQYAENVYFGKPCGLMDQTACAVGGFVTIDFDDPQKPVVEKVDFDFAHSGSRLCIVDTKGDHADLTDDYASMPAEMKSVAAQFGKEVLREVPPEEFYKGLGQIYGKVSDRAIVRAVHFYADNDRVPRQVAALREGDFPTFCRLVIESGRSSAMYLQNLFSCKDPARQGLTVALALSERLLAGKGGAWRVHGGGIAGTIQAFVPESLLDGYRAMIDGVFGAGSCHVLSIRPVGLCEVTTGLGR</sequence>
<keyword evidence="8" id="KW-1185">Reference proteome</keyword>
<evidence type="ECO:0000256" key="4">
    <source>
        <dbReference type="ARBA" id="ARBA00022840"/>
    </source>
</evidence>
<dbReference type="Pfam" id="PF10509">
    <property type="entry name" value="GalKase_gal_bdg"/>
    <property type="match status" value="1"/>
</dbReference>
<feature type="domain" description="Galactokinase N-terminal" evidence="6">
    <location>
        <begin position="44"/>
        <end position="91"/>
    </location>
</feature>
<comment type="similarity">
    <text evidence="1">Belongs to the GHMP kinase family. GalK subfamily.</text>
</comment>
<dbReference type="InterPro" id="IPR014721">
    <property type="entry name" value="Ribsml_uS5_D2-typ_fold_subgr"/>
</dbReference>
<evidence type="ECO:0000256" key="1">
    <source>
        <dbReference type="ARBA" id="ARBA00006566"/>
    </source>
</evidence>
<dbReference type="Proteomes" id="UP000294682">
    <property type="component" value="Unassembled WGS sequence"/>
</dbReference>
<organism evidence="7 8">
    <name type="scientific">Harryflintia acetispora</name>
    <dbReference type="NCBI Taxonomy" id="1849041"/>
    <lineage>
        <taxon>Bacteria</taxon>
        <taxon>Bacillati</taxon>
        <taxon>Bacillota</taxon>
        <taxon>Clostridia</taxon>
        <taxon>Eubacteriales</taxon>
        <taxon>Oscillospiraceae</taxon>
        <taxon>Harryflintia</taxon>
    </lineage>
</organism>
<dbReference type="GO" id="GO:0005524">
    <property type="term" value="F:ATP binding"/>
    <property type="evidence" value="ECO:0007669"/>
    <property type="project" value="UniProtKB-KW"/>
</dbReference>
<keyword evidence="3" id="KW-0808">Transferase</keyword>
<name>A0A9X8UJG0_9FIRM</name>
<dbReference type="EMBL" id="SLUK01000004">
    <property type="protein sequence ID" value="TCL43704.1"/>
    <property type="molecule type" value="Genomic_DNA"/>
</dbReference>